<dbReference type="Proteomes" id="UP000176300">
    <property type="component" value="Unassembled WGS sequence"/>
</dbReference>
<dbReference type="EMBL" id="MFQS01000028">
    <property type="protein sequence ID" value="OGH82795.1"/>
    <property type="molecule type" value="Genomic_DNA"/>
</dbReference>
<dbReference type="STRING" id="1798697.A2373_00980"/>
<accession>A0A1F6NG10</accession>
<evidence type="ECO:0000313" key="1">
    <source>
        <dbReference type="EMBL" id="OGH82795.1"/>
    </source>
</evidence>
<organism evidence="1 2">
    <name type="scientific">Candidatus Magasanikbacteria bacterium RIFOXYB1_FULL_40_15</name>
    <dbReference type="NCBI Taxonomy" id="1798697"/>
    <lineage>
        <taxon>Bacteria</taxon>
        <taxon>Candidatus Magasanikiibacteriota</taxon>
    </lineage>
</organism>
<name>A0A1F6NG10_9BACT</name>
<protein>
    <submittedName>
        <fullName evidence="1">Uncharacterized protein</fullName>
    </submittedName>
</protein>
<sequence length="108" mass="12375">MEIKEIKSNRKNDKSVFTGFIQFFCLYQMLGRIGLDKLGGLPENGWQNCPFTFDEIAGALRFFLITDDRMEAAIEYCLESKMLKKSSGCYYMTVAGLGQYVRACLEEQ</sequence>
<gene>
    <name evidence="1" type="ORF">A2373_00980</name>
</gene>
<reference evidence="1 2" key="1">
    <citation type="journal article" date="2016" name="Nat. Commun.">
        <title>Thousands of microbial genomes shed light on interconnected biogeochemical processes in an aquifer system.</title>
        <authorList>
            <person name="Anantharaman K."/>
            <person name="Brown C.T."/>
            <person name="Hug L.A."/>
            <person name="Sharon I."/>
            <person name="Castelle C.J."/>
            <person name="Probst A.J."/>
            <person name="Thomas B.C."/>
            <person name="Singh A."/>
            <person name="Wilkins M.J."/>
            <person name="Karaoz U."/>
            <person name="Brodie E.L."/>
            <person name="Williams K.H."/>
            <person name="Hubbard S.S."/>
            <person name="Banfield J.F."/>
        </authorList>
    </citation>
    <scope>NUCLEOTIDE SEQUENCE [LARGE SCALE GENOMIC DNA]</scope>
</reference>
<comment type="caution">
    <text evidence="1">The sequence shown here is derived from an EMBL/GenBank/DDBJ whole genome shotgun (WGS) entry which is preliminary data.</text>
</comment>
<dbReference type="AlphaFoldDB" id="A0A1F6NG10"/>
<evidence type="ECO:0000313" key="2">
    <source>
        <dbReference type="Proteomes" id="UP000176300"/>
    </source>
</evidence>
<proteinExistence type="predicted"/>